<organism evidence="7 8">
    <name type="scientific">Coptis chinensis</name>
    <dbReference type="NCBI Taxonomy" id="261450"/>
    <lineage>
        <taxon>Eukaryota</taxon>
        <taxon>Viridiplantae</taxon>
        <taxon>Streptophyta</taxon>
        <taxon>Embryophyta</taxon>
        <taxon>Tracheophyta</taxon>
        <taxon>Spermatophyta</taxon>
        <taxon>Magnoliopsida</taxon>
        <taxon>Ranunculales</taxon>
        <taxon>Ranunculaceae</taxon>
        <taxon>Coptidoideae</taxon>
        <taxon>Coptis</taxon>
    </lineage>
</organism>
<keyword evidence="1" id="KW-0479">Metal-binding</keyword>
<feature type="domain" description="SWIM-type" evidence="6">
    <location>
        <begin position="193"/>
        <end position="225"/>
    </location>
</feature>
<feature type="region of interest" description="Disordered" evidence="5">
    <location>
        <begin position="270"/>
        <end position="295"/>
    </location>
</feature>
<evidence type="ECO:0000256" key="5">
    <source>
        <dbReference type="SAM" id="MobiDB-lite"/>
    </source>
</evidence>
<keyword evidence="3" id="KW-0862">Zinc</keyword>
<sequence length="295" mass="33887">MSAFLTIFPLPKINELQSEITIGLNYQLFQIEQNQEYASAFYSTVLKKEQVHLKPDQKYVNAPTIAEFQDKLAELKRIGGAKIEEFLVKIPFEHWANACFQGCRYGEMCSTLVECFNAWIKEEHSVPVTAMLYPICRKMMKMFDDCCRECFSWRSELCPVMESVYCAKVDVARSFRVVRPNEVEFEIEDVIVHHVNVECRSCSCPYWQIDGFPCVHAVASIISSGGLVYSFIDPAFTVSSFSQSYSHSIHPIANIKMPMEIPEDCDIMPPDVRRGPGRPKRKWIESTGASRRRIH</sequence>
<dbReference type="OrthoDB" id="1162633at2759"/>
<dbReference type="PROSITE" id="PS50966">
    <property type="entry name" value="ZF_SWIM"/>
    <property type="match status" value="1"/>
</dbReference>
<dbReference type="AlphaFoldDB" id="A0A835M0I8"/>
<dbReference type="GO" id="GO:0008270">
    <property type="term" value="F:zinc ion binding"/>
    <property type="evidence" value="ECO:0007669"/>
    <property type="project" value="UniProtKB-KW"/>
</dbReference>
<gene>
    <name evidence="7" type="ORF">IFM89_022101</name>
</gene>
<proteinExistence type="predicted"/>
<evidence type="ECO:0000256" key="2">
    <source>
        <dbReference type="ARBA" id="ARBA00022771"/>
    </source>
</evidence>
<evidence type="ECO:0000256" key="3">
    <source>
        <dbReference type="ARBA" id="ARBA00022833"/>
    </source>
</evidence>
<evidence type="ECO:0000256" key="1">
    <source>
        <dbReference type="ARBA" id="ARBA00022723"/>
    </source>
</evidence>
<dbReference type="InterPro" id="IPR007527">
    <property type="entry name" value="Znf_SWIM"/>
</dbReference>
<dbReference type="EMBL" id="JADFTS010000003">
    <property type="protein sequence ID" value="KAF9615143.1"/>
    <property type="molecule type" value="Genomic_DNA"/>
</dbReference>
<dbReference type="SMART" id="SM00575">
    <property type="entry name" value="ZnF_PMZ"/>
    <property type="match status" value="1"/>
</dbReference>
<evidence type="ECO:0000313" key="8">
    <source>
        <dbReference type="Proteomes" id="UP000631114"/>
    </source>
</evidence>
<dbReference type="PANTHER" id="PTHR31973:SF187">
    <property type="entry name" value="MUTATOR TRANSPOSASE MUDRA PROTEIN"/>
    <property type="match status" value="1"/>
</dbReference>
<evidence type="ECO:0000259" key="6">
    <source>
        <dbReference type="PROSITE" id="PS50966"/>
    </source>
</evidence>
<evidence type="ECO:0000313" key="7">
    <source>
        <dbReference type="EMBL" id="KAF9615143.1"/>
    </source>
</evidence>
<name>A0A835M0I8_9MAGN</name>
<comment type="caution">
    <text evidence="7">The sequence shown here is derived from an EMBL/GenBank/DDBJ whole genome shotgun (WGS) entry which is preliminary data.</text>
</comment>
<dbReference type="Pfam" id="PF04434">
    <property type="entry name" value="SWIM"/>
    <property type="match status" value="1"/>
</dbReference>
<dbReference type="PANTHER" id="PTHR31973">
    <property type="entry name" value="POLYPROTEIN, PUTATIVE-RELATED"/>
    <property type="match status" value="1"/>
</dbReference>
<dbReference type="InterPro" id="IPR006564">
    <property type="entry name" value="Znf_PMZ"/>
</dbReference>
<keyword evidence="2 4" id="KW-0863">Zinc-finger</keyword>
<dbReference type="Proteomes" id="UP000631114">
    <property type="component" value="Unassembled WGS sequence"/>
</dbReference>
<keyword evidence="8" id="KW-1185">Reference proteome</keyword>
<reference evidence="7 8" key="1">
    <citation type="submission" date="2020-10" db="EMBL/GenBank/DDBJ databases">
        <title>The Coptis chinensis genome and diversification of protoberbering-type alkaloids.</title>
        <authorList>
            <person name="Wang B."/>
            <person name="Shu S."/>
            <person name="Song C."/>
            <person name="Liu Y."/>
        </authorList>
    </citation>
    <scope>NUCLEOTIDE SEQUENCE [LARGE SCALE GENOMIC DNA]</scope>
    <source>
        <strain evidence="7">HL-2020</strain>
        <tissue evidence="7">Leaf</tissue>
    </source>
</reference>
<protein>
    <recommendedName>
        <fullName evidence="6">SWIM-type domain-containing protein</fullName>
    </recommendedName>
</protein>
<accession>A0A835M0I8</accession>
<evidence type="ECO:0000256" key="4">
    <source>
        <dbReference type="PROSITE-ProRule" id="PRU00325"/>
    </source>
</evidence>